<organism evidence="1">
    <name type="scientific">Pararge aegeria</name>
    <name type="common">speckled wood butterfly</name>
    <dbReference type="NCBI Taxonomy" id="116150"/>
    <lineage>
        <taxon>Eukaryota</taxon>
        <taxon>Metazoa</taxon>
        <taxon>Ecdysozoa</taxon>
        <taxon>Arthropoda</taxon>
        <taxon>Hexapoda</taxon>
        <taxon>Insecta</taxon>
        <taxon>Pterygota</taxon>
        <taxon>Neoptera</taxon>
        <taxon>Endopterygota</taxon>
        <taxon>Lepidoptera</taxon>
        <taxon>Glossata</taxon>
        <taxon>Ditrysia</taxon>
        <taxon>Papilionoidea</taxon>
        <taxon>Nymphalidae</taxon>
        <taxon>Satyrinae</taxon>
        <taxon>Satyrini</taxon>
        <taxon>Parargina</taxon>
        <taxon>Pararge</taxon>
    </lineage>
</organism>
<reference evidence="1" key="1">
    <citation type="journal article" date="2013" name="BMC Genomics">
        <title>Unscrambling butterfly oogenesis.</title>
        <authorList>
            <person name="Carter J.M."/>
            <person name="Baker S.C."/>
            <person name="Pink R."/>
            <person name="Carter D.R."/>
            <person name="Collins A."/>
            <person name="Tomlin J."/>
            <person name="Gibbs M."/>
            <person name="Breuker C.J."/>
        </authorList>
    </citation>
    <scope>NUCLEOTIDE SEQUENCE</scope>
    <source>
        <tissue evidence="1">Ovary</tissue>
    </source>
</reference>
<accession>S4PDE7</accession>
<evidence type="ECO:0000313" key="1">
    <source>
        <dbReference type="EMBL" id="JAA90506.1"/>
    </source>
</evidence>
<dbReference type="AlphaFoldDB" id="S4PDE7"/>
<feature type="non-terminal residue" evidence="1">
    <location>
        <position position="1"/>
    </location>
</feature>
<name>S4PDE7_9NEOP</name>
<dbReference type="EMBL" id="GAIX01002054">
    <property type="protein sequence ID" value="JAA90506.1"/>
    <property type="molecule type" value="Transcribed_RNA"/>
</dbReference>
<sequence>PIHVARREALLRRVLRRAVREALHVLLQANHWHRRHQLHLFRGPTLAHRLLCLRALQELSRAEGLHRRGAGHRVPRLRQGAAHVNPLSRLFQVPNPFWHIRQLCPNFQHYKQLRPLNHP</sequence>
<reference evidence="1" key="2">
    <citation type="submission" date="2013-05" db="EMBL/GenBank/DDBJ databases">
        <authorList>
            <person name="Carter J.-M."/>
            <person name="Baker S.C."/>
            <person name="Pink R."/>
            <person name="Carter D.R.F."/>
            <person name="Collins A."/>
            <person name="Tomlin J."/>
            <person name="Gibbs M."/>
            <person name="Breuker C.J."/>
        </authorList>
    </citation>
    <scope>NUCLEOTIDE SEQUENCE</scope>
    <source>
        <tissue evidence="1">Ovary</tissue>
    </source>
</reference>
<proteinExistence type="predicted"/>
<protein>
    <submittedName>
        <fullName evidence="1">Four and a half LIM domains protein 3</fullName>
    </submittedName>
</protein>